<evidence type="ECO:0000256" key="6">
    <source>
        <dbReference type="ARBA" id="ARBA00023136"/>
    </source>
</evidence>
<keyword evidence="9" id="KW-1185">Reference proteome</keyword>
<reference evidence="8 9" key="1">
    <citation type="submission" date="2018-09" db="EMBL/GenBank/DDBJ databases">
        <authorList>
            <person name="Wang F."/>
        </authorList>
    </citation>
    <scope>NUCLEOTIDE SEQUENCE [LARGE SCALE GENOMIC DNA]</scope>
    <source>
        <strain evidence="8 9">PLHSC7-2</strain>
    </source>
</reference>
<dbReference type="GO" id="GO:0005886">
    <property type="term" value="C:plasma membrane"/>
    <property type="evidence" value="ECO:0007669"/>
    <property type="project" value="UniProtKB-SubCell"/>
</dbReference>
<gene>
    <name evidence="8" type="primary">chrA</name>
    <name evidence="8" type="ORF">D1Z90_18930</name>
</gene>
<evidence type="ECO:0000256" key="3">
    <source>
        <dbReference type="ARBA" id="ARBA00022475"/>
    </source>
</evidence>
<evidence type="ECO:0000313" key="9">
    <source>
        <dbReference type="Proteomes" id="UP000283255"/>
    </source>
</evidence>
<feature type="transmembrane region" description="Helical" evidence="7">
    <location>
        <begin position="103"/>
        <end position="126"/>
    </location>
</feature>
<feature type="transmembrane region" description="Helical" evidence="7">
    <location>
        <begin position="286"/>
        <end position="308"/>
    </location>
</feature>
<dbReference type="PANTHER" id="PTHR33567:SF3">
    <property type="entry name" value="CHROMATE ION TRANSPORTER (EUROFUNG)"/>
    <property type="match status" value="1"/>
</dbReference>
<dbReference type="OrthoDB" id="8969999at2"/>
<feature type="transmembrane region" description="Helical" evidence="7">
    <location>
        <begin position="320"/>
        <end position="340"/>
    </location>
</feature>
<proteinExistence type="inferred from homology"/>
<reference evidence="8 9" key="2">
    <citation type="submission" date="2019-01" db="EMBL/GenBank/DDBJ databases">
        <title>Motilimonas pumilus sp. nov., isolated from the gut of sea cucumber (Apostichopus japonicus).</title>
        <authorList>
            <person name="Wang F.-Q."/>
            <person name="Ren L.-H."/>
            <person name="Lin Y.-W."/>
            <person name="Sun G.-H."/>
            <person name="Du Z.-J."/>
            <person name="Zhao J.-X."/>
            <person name="Liu X.-J."/>
            <person name="Liu L.-J."/>
        </authorList>
    </citation>
    <scope>NUCLEOTIDE SEQUENCE [LARGE SCALE GENOMIC DNA]</scope>
    <source>
        <strain evidence="8 9">PLHSC7-2</strain>
    </source>
</reference>
<dbReference type="EMBL" id="QZCH01000040">
    <property type="protein sequence ID" value="RJG38603.1"/>
    <property type="molecule type" value="Genomic_DNA"/>
</dbReference>
<accession>A0A418Y9Y0</accession>
<comment type="similarity">
    <text evidence="2">Belongs to the chromate ion transporter (CHR) (TC 2.A.51) family.</text>
</comment>
<keyword evidence="6 7" id="KW-0472">Membrane</keyword>
<evidence type="ECO:0000256" key="1">
    <source>
        <dbReference type="ARBA" id="ARBA00004651"/>
    </source>
</evidence>
<sequence>MAAVFWQFLLLGCVSFGGPAAHIGYFKRTFVDKKAWLGDEEYARLIALSQFLPGPGSSQVGFAIGMKKAGILGGIAAFLGFTLPSFLILYGLSVASLNTESHWLVGIIHGLKLLAVVVVADATLGMFQNFCQRKSSQLIAVVTAVALLVFPSLWLQLLLLVFAAATGMIISQSKTESAPLNPQSTDLKHKHFSTLHVLILVSFVSVFALMPLLYQWPLGTIFADFYYAGSFVFGGGHVVLPLLQQIVADNLSADNFLTGYAAAQAVPGPMFTLATFLGAQMSEQTFLSALTATLAIFLPGILLLIAFYRSWESLASQPKVAGAAAGINAAVVGLLISALFQPVFVSAVLSAQDFALALLGFAMLRMFKPPILLLVFAFVVAGVCLH</sequence>
<evidence type="ECO:0000256" key="5">
    <source>
        <dbReference type="ARBA" id="ARBA00022989"/>
    </source>
</evidence>
<protein>
    <submittedName>
        <fullName evidence="8">Chromate efflux transporter</fullName>
    </submittedName>
</protein>
<keyword evidence="5 7" id="KW-1133">Transmembrane helix</keyword>
<dbReference type="RefSeq" id="WP_119912379.1">
    <property type="nucleotide sequence ID" value="NZ_QZCH01000040.1"/>
</dbReference>
<feature type="transmembrane region" description="Helical" evidence="7">
    <location>
        <begin position="6"/>
        <end position="26"/>
    </location>
</feature>
<feature type="transmembrane region" description="Helical" evidence="7">
    <location>
        <begin position="191"/>
        <end position="213"/>
    </location>
</feature>
<keyword evidence="4 7" id="KW-0812">Transmembrane</keyword>
<evidence type="ECO:0000313" key="8">
    <source>
        <dbReference type="EMBL" id="RJG38603.1"/>
    </source>
</evidence>
<keyword evidence="3" id="KW-1003">Cell membrane</keyword>
<feature type="transmembrane region" description="Helical" evidence="7">
    <location>
        <begin position="69"/>
        <end position="91"/>
    </location>
</feature>
<evidence type="ECO:0000256" key="7">
    <source>
        <dbReference type="SAM" id="Phobius"/>
    </source>
</evidence>
<comment type="subcellular location">
    <subcellularLocation>
        <location evidence="1">Cell membrane</location>
        <topology evidence="1">Multi-pass membrane protein</topology>
    </subcellularLocation>
</comment>
<feature type="transmembrane region" description="Helical" evidence="7">
    <location>
        <begin position="259"/>
        <end position="279"/>
    </location>
</feature>
<dbReference type="InterPro" id="IPR014047">
    <property type="entry name" value="Chr_Tranpt_l_chain"/>
</dbReference>
<dbReference type="InterPro" id="IPR003370">
    <property type="entry name" value="Chromate_transpt"/>
</dbReference>
<dbReference type="Proteomes" id="UP000283255">
    <property type="component" value="Unassembled WGS sequence"/>
</dbReference>
<feature type="transmembrane region" description="Helical" evidence="7">
    <location>
        <begin position="138"/>
        <end position="171"/>
    </location>
</feature>
<comment type="caution">
    <text evidence="8">The sequence shown here is derived from an EMBL/GenBank/DDBJ whole genome shotgun (WGS) entry which is preliminary data.</text>
</comment>
<evidence type="ECO:0000256" key="2">
    <source>
        <dbReference type="ARBA" id="ARBA00005262"/>
    </source>
</evidence>
<dbReference type="NCBIfam" id="TIGR00937">
    <property type="entry name" value="2A51"/>
    <property type="match status" value="1"/>
</dbReference>
<feature type="transmembrane region" description="Helical" evidence="7">
    <location>
        <begin position="225"/>
        <end position="247"/>
    </location>
</feature>
<dbReference type="Pfam" id="PF02417">
    <property type="entry name" value="Chromate_transp"/>
    <property type="match status" value="2"/>
</dbReference>
<dbReference type="AlphaFoldDB" id="A0A418Y9Y0"/>
<organism evidence="8 9">
    <name type="scientific">Motilimonas pumila</name>
    <dbReference type="NCBI Taxonomy" id="2303987"/>
    <lineage>
        <taxon>Bacteria</taxon>
        <taxon>Pseudomonadati</taxon>
        <taxon>Pseudomonadota</taxon>
        <taxon>Gammaproteobacteria</taxon>
        <taxon>Alteromonadales</taxon>
        <taxon>Alteromonadales genera incertae sedis</taxon>
        <taxon>Motilimonas</taxon>
    </lineage>
</organism>
<dbReference type="PANTHER" id="PTHR33567">
    <property type="entry name" value="CHROMATE ION TRANSPORTER (EUROFUNG)"/>
    <property type="match status" value="1"/>
</dbReference>
<dbReference type="GO" id="GO:0015109">
    <property type="term" value="F:chromate transmembrane transporter activity"/>
    <property type="evidence" value="ECO:0007669"/>
    <property type="project" value="InterPro"/>
</dbReference>
<evidence type="ECO:0000256" key="4">
    <source>
        <dbReference type="ARBA" id="ARBA00022692"/>
    </source>
</evidence>
<name>A0A418Y9Y0_9GAMM</name>
<dbReference type="PIRSF" id="PIRSF004810">
    <property type="entry name" value="ChrA"/>
    <property type="match status" value="1"/>
</dbReference>